<dbReference type="PANTHER" id="PTHR34930">
    <property type="entry name" value="GEO05313P1"/>
    <property type="match status" value="1"/>
</dbReference>
<evidence type="ECO:0000256" key="8">
    <source>
        <dbReference type="ARBA" id="ARBA00022701"/>
    </source>
</evidence>
<evidence type="ECO:0000256" key="4">
    <source>
        <dbReference type="ARBA" id="ARBA00005344"/>
    </source>
</evidence>
<dbReference type="GO" id="GO:0005634">
    <property type="term" value="C:nucleus"/>
    <property type="evidence" value="ECO:0007669"/>
    <property type="project" value="UniProtKB-SubCell"/>
</dbReference>
<name>A0A7M7J149_NASVI</name>
<evidence type="ECO:0000256" key="2">
    <source>
        <dbReference type="ARBA" id="ARBA00004123"/>
    </source>
</evidence>
<dbReference type="KEGG" id="nvi:100113585"/>
<feature type="compositionally biased region" description="Low complexity" evidence="11">
    <location>
        <begin position="236"/>
        <end position="253"/>
    </location>
</feature>
<feature type="region of interest" description="Disordered" evidence="11">
    <location>
        <begin position="1"/>
        <end position="20"/>
    </location>
</feature>
<keyword evidence="9" id="KW-0206">Cytoskeleton</keyword>
<evidence type="ECO:0000256" key="5">
    <source>
        <dbReference type="ARBA" id="ARBA00021471"/>
    </source>
</evidence>
<feature type="compositionally biased region" description="Low complexity" evidence="11">
    <location>
        <begin position="141"/>
        <end position="155"/>
    </location>
</feature>
<dbReference type="Pfam" id="PF17054">
    <property type="entry name" value="JUPITER"/>
    <property type="match status" value="2"/>
</dbReference>
<dbReference type="InterPro" id="IPR033335">
    <property type="entry name" value="JUPITER"/>
</dbReference>
<dbReference type="GeneID" id="100113585"/>
<accession>A0A7M7J149</accession>
<keyword evidence="6" id="KW-0963">Cytoplasm</keyword>
<feature type="compositionally biased region" description="Gly residues" evidence="11">
    <location>
        <begin position="34"/>
        <end position="46"/>
    </location>
</feature>
<dbReference type="GO" id="GO:0005819">
    <property type="term" value="C:spindle"/>
    <property type="evidence" value="ECO:0007669"/>
    <property type="project" value="UniProtKB-SubCell"/>
</dbReference>
<dbReference type="EnsemblMetazoa" id="XM_016983326">
    <property type="protein sequence ID" value="XP_016838815"/>
    <property type="gene ID" value="LOC100113585"/>
</dbReference>
<dbReference type="OrthoDB" id="6367565at2759"/>
<evidence type="ECO:0000313" key="13">
    <source>
        <dbReference type="Proteomes" id="UP000002358"/>
    </source>
</evidence>
<feature type="region of interest" description="Disordered" evidence="11">
    <location>
        <begin position="26"/>
        <end position="161"/>
    </location>
</feature>
<dbReference type="GO" id="GO:0005874">
    <property type="term" value="C:microtubule"/>
    <property type="evidence" value="ECO:0007669"/>
    <property type="project" value="UniProtKB-KW"/>
</dbReference>
<organism evidence="12 13">
    <name type="scientific">Nasonia vitripennis</name>
    <name type="common">Parasitic wasp</name>
    <dbReference type="NCBI Taxonomy" id="7425"/>
    <lineage>
        <taxon>Eukaryota</taxon>
        <taxon>Metazoa</taxon>
        <taxon>Ecdysozoa</taxon>
        <taxon>Arthropoda</taxon>
        <taxon>Hexapoda</taxon>
        <taxon>Insecta</taxon>
        <taxon>Pterygota</taxon>
        <taxon>Neoptera</taxon>
        <taxon>Endopterygota</taxon>
        <taxon>Hymenoptera</taxon>
        <taxon>Apocrita</taxon>
        <taxon>Proctotrupomorpha</taxon>
        <taxon>Chalcidoidea</taxon>
        <taxon>Pteromalidae</taxon>
        <taxon>Pteromalinae</taxon>
        <taxon>Nasonia</taxon>
    </lineage>
</organism>
<evidence type="ECO:0000256" key="3">
    <source>
        <dbReference type="ARBA" id="ARBA00004186"/>
    </source>
</evidence>
<dbReference type="Proteomes" id="UP000002358">
    <property type="component" value="Chromosome 3"/>
</dbReference>
<dbReference type="RefSeq" id="XP_016838815.1">
    <property type="nucleotide sequence ID" value="XM_016983326.3"/>
</dbReference>
<evidence type="ECO:0000256" key="10">
    <source>
        <dbReference type="ARBA" id="ARBA00023242"/>
    </source>
</evidence>
<evidence type="ECO:0000256" key="11">
    <source>
        <dbReference type="SAM" id="MobiDB-lite"/>
    </source>
</evidence>
<keyword evidence="8" id="KW-0493">Microtubule</keyword>
<comment type="subcellular location">
    <subcellularLocation>
        <location evidence="3">Cytoplasm</location>
        <location evidence="3">Cytoskeleton</location>
        <location evidence="3">Spindle</location>
    </subcellularLocation>
    <subcellularLocation>
        <location evidence="2">Nucleus</location>
    </subcellularLocation>
</comment>
<protein>
    <recommendedName>
        <fullName evidence="5">Microtubule-associated protein Jupiter</fullName>
    </recommendedName>
</protein>
<keyword evidence="7" id="KW-0597">Phosphoprotein</keyword>
<feature type="compositionally biased region" description="Low complexity" evidence="11">
    <location>
        <begin position="123"/>
        <end position="134"/>
    </location>
</feature>
<evidence type="ECO:0000256" key="1">
    <source>
        <dbReference type="ARBA" id="ARBA00003805"/>
    </source>
</evidence>
<dbReference type="PANTHER" id="PTHR34930:SF2">
    <property type="entry name" value="MICROTUBULE-ASSOCIATED PROTEIN JUPITER"/>
    <property type="match status" value="1"/>
</dbReference>
<dbReference type="FunCoup" id="A0A7M7J149">
    <property type="interactions" value="129"/>
</dbReference>
<evidence type="ECO:0000256" key="7">
    <source>
        <dbReference type="ARBA" id="ARBA00022553"/>
    </source>
</evidence>
<dbReference type="InParanoid" id="A0A7M7J149"/>
<keyword evidence="10" id="KW-0539">Nucleus</keyword>
<keyword evidence="13" id="KW-1185">Reference proteome</keyword>
<evidence type="ECO:0000256" key="6">
    <source>
        <dbReference type="ARBA" id="ARBA00022490"/>
    </source>
</evidence>
<dbReference type="AlphaFoldDB" id="A0A7M7J149"/>
<proteinExistence type="inferred from homology"/>
<feature type="region of interest" description="Disordered" evidence="11">
    <location>
        <begin position="181"/>
        <end position="271"/>
    </location>
</feature>
<feature type="compositionally biased region" description="Polar residues" evidence="11">
    <location>
        <begin position="59"/>
        <end position="91"/>
    </location>
</feature>
<dbReference type="CTD" id="41392"/>
<reference evidence="12" key="1">
    <citation type="submission" date="2021-01" db="UniProtKB">
        <authorList>
            <consortium name="EnsemblMetazoa"/>
        </authorList>
    </citation>
    <scope>IDENTIFICATION</scope>
</reference>
<comment type="similarity">
    <text evidence="4">Belongs to the MAP Jupiter family.</text>
</comment>
<comment type="function">
    <text evidence="1">Binds to all microtubule populations.</text>
</comment>
<evidence type="ECO:0000313" key="12">
    <source>
        <dbReference type="EnsemblMetazoa" id="XP_016838815"/>
    </source>
</evidence>
<evidence type="ECO:0000256" key="9">
    <source>
        <dbReference type="ARBA" id="ARBA00023212"/>
    </source>
</evidence>
<sequence length="271" mass="28357">MTSTGTFKGMNMDRNSSKYVDRHTSSAYGVLKPPGGGSSDIFGAGGEVNSPRRAKHHNQSQLGSNFFGNGESQPSSNGSSAPETPRSNKPGNDSYKRLFGPPDARPPSTPNSKNHMRSNIALSSASSTEPNSPSRNGTALSHSSSNGSMSNGSSNAHLANGNGYHHNDVVAFRRIKRFRGSSCMPRNPVTGDGVDVKPHASRRIVRRSRDGNPVTGAGYEQPLAQQNGNANGGGSSASSDKSSTDSSPSANSNVPRMKNRVPPGGFSSGLW</sequence>